<feature type="compositionally biased region" description="Polar residues" evidence="1">
    <location>
        <begin position="498"/>
        <end position="509"/>
    </location>
</feature>
<feature type="compositionally biased region" description="Low complexity" evidence="1">
    <location>
        <begin position="222"/>
        <end position="243"/>
    </location>
</feature>
<feature type="compositionally biased region" description="Low complexity" evidence="1">
    <location>
        <begin position="454"/>
        <end position="467"/>
    </location>
</feature>
<feature type="compositionally biased region" description="Basic residues" evidence="1">
    <location>
        <begin position="201"/>
        <end position="210"/>
    </location>
</feature>
<dbReference type="Proteomes" id="UP001050691">
    <property type="component" value="Unassembled WGS sequence"/>
</dbReference>
<feature type="region of interest" description="Disordered" evidence="1">
    <location>
        <begin position="438"/>
        <end position="568"/>
    </location>
</feature>
<feature type="region of interest" description="Disordered" evidence="1">
    <location>
        <begin position="181"/>
        <end position="292"/>
    </location>
</feature>
<gene>
    <name evidence="2" type="ORF">Clacol_007156</name>
</gene>
<reference evidence="2" key="1">
    <citation type="submission" date="2021-10" db="EMBL/GenBank/DDBJ databases">
        <title>De novo Genome Assembly of Clathrus columnatus (Basidiomycota, Fungi) Using Illumina and Nanopore Sequence Data.</title>
        <authorList>
            <person name="Ogiso-Tanaka E."/>
            <person name="Itagaki H."/>
            <person name="Hosoya T."/>
            <person name="Hosaka K."/>
        </authorList>
    </citation>
    <scope>NUCLEOTIDE SEQUENCE</scope>
    <source>
        <strain evidence="2">MO-923</strain>
    </source>
</reference>
<feature type="compositionally biased region" description="Low complexity" evidence="1">
    <location>
        <begin position="272"/>
        <end position="281"/>
    </location>
</feature>
<feature type="region of interest" description="Disordered" evidence="1">
    <location>
        <begin position="1"/>
        <end position="21"/>
    </location>
</feature>
<dbReference type="EMBL" id="BPWL01000008">
    <property type="protein sequence ID" value="GJJ12910.1"/>
    <property type="molecule type" value="Genomic_DNA"/>
</dbReference>
<feature type="compositionally biased region" description="Polar residues" evidence="1">
    <location>
        <begin position="185"/>
        <end position="194"/>
    </location>
</feature>
<feature type="compositionally biased region" description="Polar residues" evidence="1">
    <location>
        <begin position="440"/>
        <end position="453"/>
    </location>
</feature>
<name>A0AAV5ALV8_9AGAM</name>
<dbReference type="CDD" id="cd18724">
    <property type="entry name" value="PIN_LabA-like"/>
    <property type="match status" value="1"/>
</dbReference>
<organism evidence="2 3">
    <name type="scientific">Clathrus columnatus</name>
    <dbReference type="NCBI Taxonomy" id="1419009"/>
    <lineage>
        <taxon>Eukaryota</taxon>
        <taxon>Fungi</taxon>
        <taxon>Dikarya</taxon>
        <taxon>Basidiomycota</taxon>
        <taxon>Agaricomycotina</taxon>
        <taxon>Agaricomycetes</taxon>
        <taxon>Phallomycetidae</taxon>
        <taxon>Phallales</taxon>
        <taxon>Clathraceae</taxon>
        <taxon>Clathrus</taxon>
    </lineage>
</organism>
<evidence type="ECO:0000256" key="1">
    <source>
        <dbReference type="SAM" id="MobiDB-lite"/>
    </source>
</evidence>
<feature type="compositionally biased region" description="Low complexity" evidence="1">
    <location>
        <begin position="533"/>
        <end position="562"/>
    </location>
</feature>
<evidence type="ECO:0000313" key="3">
    <source>
        <dbReference type="Proteomes" id="UP001050691"/>
    </source>
</evidence>
<accession>A0AAV5ALV8</accession>
<evidence type="ECO:0000313" key="2">
    <source>
        <dbReference type="EMBL" id="GJJ12910.1"/>
    </source>
</evidence>
<comment type="caution">
    <text evidence="2">The sequence shown here is derived from an EMBL/GenBank/DDBJ whole genome shotgun (WGS) entry which is preliminary data.</text>
</comment>
<dbReference type="AlphaFoldDB" id="A0AAV5ALV8"/>
<feature type="region of interest" description="Disordered" evidence="1">
    <location>
        <begin position="60"/>
        <end position="86"/>
    </location>
</feature>
<feature type="compositionally biased region" description="Polar residues" evidence="1">
    <location>
        <begin position="519"/>
        <end position="532"/>
    </location>
</feature>
<keyword evidence="3" id="KW-1185">Reference proteome</keyword>
<proteinExistence type="predicted"/>
<protein>
    <submittedName>
        <fullName evidence="2">Uncharacterized protein</fullName>
    </submittedName>
</protein>
<feature type="region of interest" description="Disordered" evidence="1">
    <location>
        <begin position="99"/>
        <end position="156"/>
    </location>
</feature>
<sequence>MAAAAATFNDHSDTVSEPPLSPFSCRSLLSDGTQTSDEPADLGAFTSVFRVMNQLQGFQQQPLIVDPRPESRGIISSSENDSDSSRWSHRIIDSYLEHNHNHHGAPYSPHPHSPVIISDREIDDDDDGNGNGQRDSDSSDTEGMFDNTLDDNVSSPPSLGVLDSTLGFLAAESAKLAAAFEERGTTTTSSVWKNNSDETKKRRRRKRRGTSKATSVLDQDEAPSVTVVPTPEASSSSSAEFSSPYKTGISLPDNESALSKPRDINSRRQPLSPHHSGFSRSSSHHHHHHQDLYISSSLPNLPRSLPSMVEPRLVRLRLLARKLRHHFPQNDMPLRQILIDDLPENSWIDPRGPEPQQGDPLVHVFIDHSNILVGFLNHMKRTPKGTKPHLFFPALLLILERGRAVSRRVLAASSPLYQSMESVKELGYGVHVYARVPDISTDTPSGTDNNNNNSPVSRSETSTSGSSLALGLKNVRPKKVPQSTIVTLGGNSSSGGSPTNVLQGRSTNIDPPPPPPPLSQSSSRGRNQGHGRSSSNPVSITSSMSSIGTTLPLPTLSSTTPALVPPPPRIRYREQGVDELLQLKLHQALLSPEADPLPPGSTIVLATGDGASGQFNEEGFLGAVKTALHKGWNVELYAWGRGISNVWWKVAEEEGSDKFKIWALDQYAGDLLEIVPTSS</sequence>